<evidence type="ECO:0000256" key="3">
    <source>
        <dbReference type="ARBA" id="ARBA00022461"/>
    </source>
</evidence>
<keyword evidence="9 11" id="KW-0739">Sodium transport</keyword>
<dbReference type="Gene3D" id="2.60.470.10">
    <property type="entry name" value="Acid-sensing ion channels like domains"/>
    <property type="match status" value="1"/>
</dbReference>
<dbReference type="Gene3D" id="1.10.287.770">
    <property type="entry name" value="YojJ-like"/>
    <property type="match status" value="1"/>
</dbReference>
<dbReference type="InterPro" id="IPR001873">
    <property type="entry name" value="ENaC"/>
</dbReference>
<evidence type="ECO:0000256" key="8">
    <source>
        <dbReference type="ARBA" id="ARBA00023136"/>
    </source>
</evidence>
<keyword evidence="6" id="KW-0915">Sodium</keyword>
<evidence type="ECO:0000256" key="9">
    <source>
        <dbReference type="ARBA" id="ARBA00023201"/>
    </source>
</evidence>
<dbReference type="GO" id="GO:0015280">
    <property type="term" value="F:ligand-gated sodium channel activity"/>
    <property type="evidence" value="ECO:0007669"/>
    <property type="project" value="TreeGrafter"/>
</dbReference>
<feature type="transmembrane region" description="Helical" evidence="12">
    <location>
        <begin position="494"/>
        <end position="517"/>
    </location>
</feature>
<evidence type="ECO:0000256" key="5">
    <source>
        <dbReference type="ARBA" id="ARBA00022989"/>
    </source>
</evidence>
<dbReference type="PANTHER" id="PTHR11690">
    <property type="entry name" value="AMILORIDE-SENSITIVE SODIUM CHANNEL-RELATED"/>
    <property type="match status" value="1"/>
</dbReference>
<reference evidence="13 14" key="1">
    <citation type="journal article" date="2021" name="Elife">
        <title>Chloroplast acquisition without the gene transfer in kleptoplastic sea slugs, Plakobranchus ocellatus.</title>
        <authorList>
            <person name="Maeda T."/>
            <person name="Takahashi S."/>
            <person name="Yoshida T."/>
            <person name="Shimamura S."/>
            <person name="Takaki Y."/>
            <person name="Nagai Y."/>
            <person name="Toyoda A."/>
            <person name="Suzuki Y."/>
            <person name="Arimoto A."/>
            <person name="Ishii H."/>
            <person name="Satoh N."/>
            <person name="Nishiyama T."/>
            <person name="Hasebe M."/>
            <person name="Maruyama T."/>
            <person name="Minagawa J."/>
            <person name="Obokata J."/>
            <person name="Shigenobu S."/>
        </authorList>
    </citation>
    <scope>NUCLEOTIDE SEQUENCE [LARGE SCALE GENOMIC DNA]</scope>
</reference>
<accession>A0AAV3ZJ89</accession>
<dbReference type="PANTHER" id="PTHR11690:SF300">
    <property type="entry name" value="PICKPOCKET PROTEIN 19"/>
    <property type="match status" value="1"/>
</dbReference>
<keyword evidence="14" id="KW-1185">Reference proteome</keyword>
<evidence type="ECO:0000256" key="2">
    <source>
        <dbReference type="ARBA" id="ARBA00022448"/>
    </source>
</evidence>
<evidence type="ECO:0000256" key="1">
    <source>
        <dbReference type="ARBA" id="ARBA00004141"/>
    </source>
</evidence>
<dbReference type="Pfam" id="PF00858">
    <property type="entry name" value="ASC"/>
    <property type="match status" value="1"/>
</dbReference>
<organism evidence="13 14">
    <name type="scientific">Plakobranchus ocellatus</name>
    <dbReference type="NCBI Taxonomy" id="259542"/>
    <lineage>
        <taxon>Eukaryota</taxon>
        <taxon>Metazoa</taxon>
        <taxon>Spiralia</taxon>
        <taxon>Lophotrochozoa</taxon>
        <taxon>Mollusca</taxon>
        <taxon>Gastropoda</taxon>
        <taxon>Heterobranchia</taxon>
        <taxon>Euthyneura</taxon>
        <taxon>Panpulmonata</taxon>
        <taxon>Sacoglossa</taxon>
        <taxon>Placobranchoidea</taxon>
        <taxon>Plakobranchidae</taxon>
        <taxon>Plakobranchus</taxon>
    </lineage>
</organism>
<evidence type="ECO:0000313" key="13">
    <source>
        <dbReference type="EMBL" id="GFN96015.1"/>
    </source>
</evidence>
<keyword evidence="10 11" id="KW-0407">Ion channel</keyword>
<dbReference type="EMBL" id="BLXT01002625">
    <property type="protein sequence ID" value="GFN96015.1"/>
    <property type="molecule type" value="Genomic_DNA"/>
</dbReference>
<dbReference type="AlphaFoldDB" id="A0AAV3ZJ89"/>
<keyword evidence="4 11" id="KW-0812">Transmembrane</keyword>
<keyword evidence="5 12" id="KW-1133">Transmembrane helix</keyword>
<sequence>MSGVYFINTVYSKHSLDSVTPSKPEMGAYNSGDNHLSQRSNVSIQRGATVLEDRSEGCSKCRSENGERKEEEIEAKEMLKSYVESATIHGVSQTNGPEHYPYRRRIWLVLVLLMAIILGYILYKQIALRYEYPIKTTTKVSLHSELPFPAITICNINQFMRDKVPDIPIVKHVLFYFSEYAKMAFGDYKHNMPDLDNLTDVSGEELKRILLDATPRLSDFFHQCRWETKIYNCEDLFRPINTTYGSCFVFNGPEVKPENMAKAVGSVSSLRVLIHLSNNKSYYSRLIHAGAKVIVHEPYQMPYPETDGFSLRPGLSATIAISRSESKSLPRPYKAYSNGYCEDTQAEGYANKLSEYQTYTTIHCLAECQLNRTREICGCQYYFSPGDFPVCSAKLTLTCLLPLFWSVRTDDFMTCDCPRECETVAYSADVSYADFASQFIEEQAARDSVTLFQEKLRENIVDVLVSFKTLNVFHVIQEPELTRTTIIGTLGGQMGLFLGASILSLTELLEILILLMLRAFKTCAAWIAGRCCVRA</sequence>
<evidence type="ECO:0000256" key="12">
    <source>
        <dbReference type="SAM" id="Phobius"/>
    </source>
</evidence>
<evidence type="ECO:0000256" key="10">
    <source>
        <dbReference type="ARBA" id="ARBA00023303"/>
    </source>
</evidence>
<keyword evidence="2 11" id="KW-0813">Transport</keyword>
<dbReference type="GO" id="GO:0005886">
    <property type="term" value="C:plasma membrane"/>
    <property type="evidence" value="ECO:0007669"/>
    <property type="project" value="TreeGrafter"/>
</dbReference>
<keyword evidence="8 12" id="KW-0472">Membrane</keyword>
<feature type="transmembrane region" description="Helical" evidence="12">
    <location>
        <begin position="106"/>
        <end position="123"/>
    </location>
</feature>
<keyword evidence="3 11" id="KW-0894">Sodium channel</keyword>
<evidence type="ECO:0000256" key="7">
    <source>
        <dbReference type="ARBA" id="ARBA00023065"/>
    </source>
</evidence>
<dbReference type="PRINTS" id="PR01078">
    <property type="entry name" value="AMINACHANNEL"/>
</dbReference>
<proteinExistence type="inferred from homology"/>
<keyword evidence="7 11" id="KW-0406">Ion transport</keyword>
<evidence type="ECO:0000256" key="4">
    <source>
        <dbReference type="ARBA" id="ARBA00022692"/>
    </source>
</evidence>
<comment type="caution">
    <text evidence="13">The sequence shown here is derived from an EMBL/GenBank/DDBJ whole genome shotgun (WGS) entry which is preliminary data.</text>
</comment>
<evidence type="ECO:0000313" key="14">
    <source>
        <dbReference type="Proteomes" id="UP000735302"/>
    </source>
</evidence>
<gene>
    <name evidence="13" type="ORF">PoB_002252100</name>
</gene>
<evidence type="ECO:0000256" key="6">
    <source>
        <dbReference type="ARBA" id="ARBA00023053"/>
    </source>
</evidence>
<name>A0AAV3ZJ89_9GAST</name>
<protein>
    <submittedName>
        <fullName evidence="13">Acid-sensing ion channel 1-like</fullName>
    </submittedName>
</protein>
<comment type="similarity">
    <text evidence="11">Belongs to the amiloride-sensitive sodium channel (TC 1.A.6) family.</text>
</comment>
<comment type="subcellular location">
    <subcellularLocation>
        <location evidence="1">Membrane</location>
        <topology evidence="1">Multi-pass membrane protein</topology>
    </subcellularLocation>
</comment>
<evidence type="ECO:0000256" key="11">
    <source>
        <dbReference type="RuleBase" id="RU000679"/>
    </source>
</evidence>
<dbReference type="Proteomes" id="UP000735302">
    <property type="component" value="Unassembled WGS sequence"/>
</dbReference>